<dbReference type="InterPro" id="IPR013785">
    <property type="entry name" value="Aldolase_TIM"/>
</dbReference>
<name>A0A1L8CVF3_9THEO</name>
<dbReference type="InterPro" id="IPR001852">
    <property type="entry name" value="PdxS/SNZ"/>
</dbReference>
<feature type="domain" description="PdxS/SNZ N-terminal" evidence="4">
    <location>
        <begin position="3"/>
        <end position="40"/>
    </location>
</feature>
<dbReference type="GO" id="GO:0042823">
    <property type="term" value="P:pyridoxal phosphate biosynthetic process"/>
    <property type="evidence" value="ECO:0007669"/>
    <property type="project" value="InterPro"/>
</dbReference>
<evidence type="ECO:0000256" key="2">
    <source>
        <dbReference type="PROSITE-ProRule" id="PRU00481"/>
    </source>
</evidence>
<feature type="transmembrane region" description="Helical" evidence="3">
    <location>
        <begin position="29"/>
        <end position="51"/>
    </location>
</feature>
<dbReference type="STRING" id="870242.cpu_14060"/>
<dbReference type="Pfam" id="PF01680">
    <property type="entry name" value="SOR_SNZ"/>
    <property type="match status" value="1"/>
</dbReference>
<organism evidence="5 6">
    <name type="scientific">Carboxydothermus pertinax</name>
    <dbReference type="NCBI Taxonomy" id="870242"/>
    <lineage>
        <taxon>Bacteria</taxon>
        <taxon>Bacillati</taxon>
        <taxon>Bacillota</taxon>
        <taxon>Clostridia</taxon>
        <taxon>Thermoanaerobacterales</taxon>
        <taxon>Thermoanaerobacteraceae</taxon>
        <taxon>Carboxydothermus</taxon>
    </lineage>
</organism>
<keyword evidence="6" id="KW-1185">Reference proteome</keyword>
<keyword evidence="3" id="KW-0812">Transmembrane</keyword>
<dbReference type="EMBL" id="BDJK01000020">
    <property type="protein sequence ID" value="GAV22896.1"/>
    <property type="molecule type" value="Genomic_DNA"/>
</dbReference>
<dbReference type="PROSITE" id="PS51129">
    <property type="entry name" value="PDXS_SNZ_2"/>
    <property type="match status" value="1"/>
</dbReference>
<reference evidence="6" key="1">
    <citation type="submission" date="2016-12" db="EMBL/GenBank/DDBJ databases">
        <title>Draft Genome Sequences od Carboxydothermus pertinax and islandicus, Hydrogenogenic Carboxydotrophic Bacteria.</title>
        <authorList>
            <person name="Fukuyama Y."/>
            <person name="Ohmae K."/>
            <person name="Yoneda Y."/>
            <person name="Yoshida T."/>
            <person name="Sako Y."/>
        </authorList>
    </citation>
    <scope>NUCLEOTIDE SEQUENCE [LARGE SCALE GENOMIC DNA]</scope>
    <source>
        <strain evidence="6">Ug1</strain>
    </source>
</reference>
<keyword evidence="3" id="KW-0472">Membrane</keyword>
<sequence length="52" mass="5633">MDMTPEQAKITEAAGVCAVMALERGPTDIWVASGVAIMAILRIRTVSFFYVT</sequence>
<dbReference type="Proteomes" id="UP000187485">
    <property type="component" value="Unassembled WGS sequence"/>
</dbReference>
<gene>
    <name evidence="5" type="ORF">cpu_14060</name>
</gene>
<evidence type="ECO:0000313" key="6">
    <source>
        <dbReference type="Proteomes" id="UP000187485"/>
    </source>
</evidence>
<evidence type="ECO:0000259" key="4">
    <source>
        <dbReference type="Pfam" id="PF01680"/>
    </source>
</evidence>
<evidence type="ECO:0000256" key="3">
    <source>
        <dbReference type="SAM" id="Phobius"/>
    </source>
</evidence>
<proteinExistence type="inferred from homology"/>
<comment type="similarity">
    <text evidence="1 2">Belongs to the PdxS/SNZ family.</text>
</comment>
<comment type="caution">
    <text evidence="5">The sequence shown here is derived from an EMBL/GenBank/DDBJ whole genome shotgun (WGS) entry which is preliminary data.</text>
</comment>
<accession>A0A1L8CVF3</accession>
<evidence type="ECO:0000313" key="5">
    <source>
        <dbReference type="EMBL" id="GAV22896.1"/>
    </source>
</evidence>
<protein>
    <submittedName>
        <fullName evidence="5">Pyridoxal biosynthesis protein</fullName>
    </submittedName>
</protein>
<dbReference type="InterPro" id="IPR033755">
    <property type="entry name" value="PdxS/SNZ_N"/>
</dbReference>
<dbReference type="AlphaFoldDB" id="A0A1L8CVF3"/>
<evidence type="ECO:0000256" key="1">
    <source>
        <dbReference type="ARBA" id="ARBA00007281"/>
    </source>
</evidence>
<keyword evidence="3" id="KW-1133">Transmembrane helix</keyword>
<dbReference type="Gene3D" id="3.20.20.70">
    <property type="entry name" value="Aldolase class I"/>
    <property type="match status" value="1"/>
</dbReference>